<dbReference type="AlphaFoldDB" id="A0A841Z974"/>
<evidence type="ECO:0000256" key="3">
    <source>
        <dbReference type="ARBA" id="ARBA00022679"/>
    </source>
</evidence>
<sequence length="402" mass="45598">MKVLFVVSTFPALSETFILNQITGFLDEGHDVQILAMSKAAGKVHPDVERYQLMEKVTFVDIPKYTICKLARAVKSFIQYPLPAMRTLNFLRYGKFVFSLRPLLTLQYLENQSDYDTIIAHYGSNGLLLSILEKDASANRFVFFHGNDLTGFVKRFGYKIYQPLFQSDIKILPISNLWADKLKLYGAYEQKLQVHHMGVDVQRFPFLRPRHIGIGTSIKLLLVGRLTEKKGIDTALASVSLLKFFGYPVSLTIIGDGEMREELELYTKDLQLDKVVHFTGWLRQTEVKRYIEEADIIVQPSRTAENGDMEGIPVALMEVLAQGKLVVSTLHSGIPELIIDGCNGLLVPENDALALADKIEKLLQMSELDRGKMSENARKKIEKEFDIYKLNHRLMTMCGAKS</sequence>
<dbReference type="Pfam" id="PF00534">
    <property type="entry name" value="Glycos_transf_1"/>
    <property type="match status" value="1"/>
</dbReference>
<evidence type="ECO:0000313" key="5">
    <source>
        <dbReference type="EMBL" id="MBC1501865.1"/>
    </source>
</evidence>
<evidence type="ECO:0000259" key="4">
    <source>
        <dbReference type="Pfam" id="PF00534"/>
    </source>
</evidence>
<comment type="caution">
    <text evidence="5">The sequence shown here is derived from an EMBL/GenBank/DDBJ whole genome shotgun (WGS) entry which is preliminary data.</text>
</comment>
<feature type="domain" description="Glycosyl transferase family 1" evidence="4">
    <location>
        <begin position="216"/>
        <end position="379"/>
    </location>
</feature>
<comment type="similarity">
    <text evidence="1">Belongs to the glycosyltransferase group 1 family. Glycosyltransferase 4 subfamily.</text>
</comment>
<dbReference type="Proteomes" id="UP000564536">
    <property type="component" value="Unassembled WGS sequence"/>
</dbReference>
<dbReference type="SUPFAM" id="SSF53756">
    <property type="entry name" value="UDP-Glycosyltransferase/glycogen phosphorylase"/>
    <property type="match status" value="1"/>
</dbReference>
<dbReference type="PANTHER" id="PTHR12526:SF640">
    <property type="entry name" value="COLANIC ACID BIOSYNTHESIS GLYCOSYLTRANSFERASE WCAL-RELATED"/>
    <property type="match status" value="1"/>
</dbReference>
<proteinExistence type="inferred from homology"/>
<keyword evidence="3 5" id="KW-0808">Transferase</keyword>
<name>A0A841Z974_9LIST</name>
<evidence type="ECO:0000256" key="1">
    <source>
        <dbReference type="ARBA" id="ARBA00009481"/>
    </source>
</evidence>
<dbReference type="EMBL" id="JAARRL010000032">
    <property type="protein sequence ID" value="MBC1501865.1"/>
    <property type="molecule type" value="Genomic_DNA"/>
</dbReference>
<dbReference type="Gene3D" id="3.40.50.2000">
    <property type="entry name" value="Glycogen Phosphorylase B"/>
    <property type="match status" value="2"/>
</dbReference>
<accession>A0A841Z974</accession>
<keyword evidence="2" id="KW-0328">Glycosyltransferase</keyword>
<gene>
    <name evidence="5" type="ORF">HB943_14790</name>
</gene>
<protein>
    <submittedName>
        <fullName evidence="5">Colanic acid biosynthesis glycosyltransferase WcaL</fullName>
    </submittedName>
</protein>
<evidence type="ECO:0000256" key="2">
    <source>
        <dbReference type="ARBA" id="ARBA00022676"/>
    </source>
</evidence>
<evidence type="ECO:0000313" key="6">
    <source>
        <dbReference type="Proteomes" id="UP000564536"/>
    </source>
</evidence>
<dbReference type="PANTHER" id="PTHR12526">
    <property type="entry name" value="GLYCOSYLTRANSFERASE"/>
    <property type="match status" value="1"/>
</dbReference>
<dbReference type="InterPro" id="IPR001296">
    <property type="entry name" value="Glyco_trans_1"/>
</dbReference>
<dbReference type="RefSeq" id="WP_185427274.1">
    <property type="nucleotide sequence ID" value="NZ_JAARRL010000032.1"/>
</dbReference>
<organism evidence="5 6">
    <name type="scientific">Listeria weihenstephanensis</name>
    <dbReference type="NCBI Taxonomy" id="1006155"/>
    <lineage>
        <taxon>Bacteria</taxon>
        <taxon>Bacillati</taxon>
        <taxon>Bacillota</taxon>
        <taxon>Bacilli</taxon>
        <taxon>Bacillales</taxon>
        <taxon>Listeriaceae</taxon>
        <taxon>Listeria</taxon>
    </lineage>
</organism>
<dbReference type="GO" id="GO:0016757">
    <property type="term" value="F:glycosyltransferase activity"/>
    <property type="evidence" value="ECO:0007669"/>
    <property type="project" value="UniProtKB-KW"/>
</dbReference>
<reference evidence="5 6" key="1">
    <citation type="submission" date="2020-03" db="EMBL/GenBank/DDBJ databases">
        <title>Soil Listeria distribution.</title>
        <authorList>
            <person name="Liao J."/>
            <person name="Wiedmann M."/>
        </authorList>
    </citation>
    <scope>NUCLEOTIDE SEQUENCE [LARGE SCALE GENOMIC DNA]</scope>
    <source>
        <strain evidence="5 6">FSL L7-1523</strain>
    </source>
</reference>